<reference evidence="2 3" key="1">
    <citation type="submission" date="2017-06" db="EMBL/GenBank/DDBJ databases">
        <title>Complete Genome Sequence of the Soil Carbazole-Degrading Bacterium Nocardioides aromaticivorans IC177.</title>
        <authorList>
            <person name="Vejarano F."/>
            <person name="Suzuki-Minakuchi C."/>
            <person name="Ohtsubo Y."/>
            <person name="Tsuda M."/>
            <person name="Okada K."/>
            <person name="Nojiri H."/>
        </authorList>
    </citation>
    <scope>NUCLEOTIDE SEQUENCE [LARGE SCALE GENOMIC DNA]</scope>
    <source>
        <strain evidence="2 3">IC177</strain>
    </source>
</reference>
<dbReference type="InterPro" id="IPR011008">
    <property type="entry name" value="Dimeric_a/b-barrel"/>
</dbReference>
<dbReference type="Pfam" id="PF07110">
    <property type="entry name" value="EthD"/>
    <property type="match status" value="1"/>
</dbReference>
<name>A0ABX7PSA6_9ACTN</name>
<evidence type="ECO:0000313" key="3">
    <source>
        <dbReference type="Proteomes" id="UP000662818"/>
    </source>
</evidence>
<dbReference type="RefSeq" id="WP_207007694.1">
    <property type="nucleotide sequence ID" value="NZ_CP022295.1"/>
</dbReference>
<sequence>MSDTSKIVRTVALLGRKEGMTFQEFDDYWRDVHGPLAAKLPGVVRYIQRHVVPDPTTGEPDNGFGIDGLVILDYESAEAQEACWASEVGQEALADVPNFLGEHYVITLKDHVVTGDDFY</sequence>
<dbReference type="EMBL" id="CP022295">
    <property type="protein sequence ID" value="QSR28801.1"/>
    <property type="molecule type" value="Genomic_DNA"/>
</dbReference>
<feature type="domain" description="EthD" evidence="1">
    <location>
        <begin position="17"/>
        <end position="101"/>
    </location>
</feature>
<dbReference type="InterPro" id="IPR009799">
    <property type="entry name" value="EthD_dom"/>
</dbReference>
<organism evidence="2 3">
    <name type="scientific">Nocardioides aromaticivorans</name>
    <dbReference type="NCBI Taxonomy" id="200618"/>
    <lineage>
        <taxon>Bacteria</taxon>
        <taxon>Bacillati</taxon>
        <taxon>Actinomycetota</taxon>
        <taxon>Actinomycetes</taxon>
        <taxon>Propionibacteriales</taxon>
        <taxon>Nocardioidaceae</taxon>
        <taxon>Nocardioides</taxon>
    </lineage>
</organism>
<protein>
    <recommendedName>
        <fullName evidence="1">EthD domain-containing protein</fullName>
    </recommendedName>
</protein>
<proteinExistence type="predicted"/>
<dbReference type="Gene3D" id="3.30.70.100">
    <property type="match status" value="1"/>
</dbReference>
<dbReference type="SUPFAM" id="SSF54909">
    <property type="entry name" value="Dimeric alpha+beta barrel"/>
    <property type="match status" value="1"/>
</dbReference>
<accession>A0ABX7PSA6</accession>
<gene>
    <name evidence="2" type="ORF">CFH99_24570</name>
</gene>
<evidence type="ECO:0000313" key="2">
    <source>
        <dbReference type="EMBL" id="QSR28801.1"/>
    </source>
</evidence>
<evidence type="ECO:0000259" key="1">
    <source>
        <dbReference type="Pfam" id="PF07110"/>
    </source>
</evidence>
<dbReference type="NCBIfam" id="TIGR02118">
    <property type="entry name" value="EthD family reductase"/>
    <property type="match status" value="1"/>
</dbReference>
<dbReference type="Proteomes" id="UP000662818">
    <property type="component" value="Chromosome"/>
</dbReference>
<keyword evidence="3" id="KW-1185">Reference proteome</keyword>